<gene>
    <name evidence="2" type="ORF">O1G21_23255</name>
</gene>
<proteinExistence type="predicted"/>
<keyword evidence="1" id="KW-1133">Transmembrane helix</keyword>
<feature type="transmembrane region" description="Helical" evidence="1">
    <location>
        <begin position="387"/>
        <end position="408"/>
    </location>
</feature>
<feature type="transmembrane region" description="Helical" evidence="1">
    <location>
        <begin position="245"/>
        <end position="268"/>
    </location>
</feature>
<evidence type="ECO:0000256" key="1">
    <source>
        <dbReference type="SAM" id="Phobius"/>
    </source>
</evidence>
<feature type="transmembrane region" description="Helical" evidence="1">
    <location>
        <begin position="121"/>
        <end position="144"/>
    </location>
</feature>
<accession>A0ABY7Q748</accession>
<feature type="transmembrane region" description="Helical" evidence="1">
    <location>
        <begin position="83"/>
        <end position="101"/>
    </location>
</feature>
<keyword evidence="1" id="KW-0812">Transmembrane</keyword>
<feature type="transmembrane region" description="Helical" evidence="1">
    <location>
        <begin position="25"/>
        <end position="48"/>
    </location>
</feature>
<feature type="transmembrane region" description="Helical" evidence="1">
    <location>
        <begin position="309"/>
        <end position="331"/>
    </location>
</feature>
<reference evidence="3" key="1">
    <citation type="submission" date="2022-12" db="EMBL/GenBank/DDBJ databases">
        <authorList>
            <person name="Mo P."/>
        </authorList>
    </citation>
    <scope>NUCLEOTIDE SEQUENCE [LARGE SCALE GENOMIC DNA]</scope>
    <source>
        <strain evidence="3">HUAS 3-15</strain>
    </source>
</reference>
<evidence type="ECO:0000313" key="2">
    <source>
        <dbReference type="EMBL" id="WBP88469.1"/>
    </source>
</evidence>
<dbReference type="RefSeq" id="WP_270146526.1">
    <property type="nucleotide sequence ID" value="NZ_CP115450.1"/>
</dbReference>
<sequence length="493" mass="49287">MTQLMGRPILEVPGELGGRPALADLLAGVRTALVGLAVVGVPVLGLWVATPYADSDAASATRLAGALWLLGHGAPVLRGGADAPLTVTPLLLGILAVVRLYRAAAGVAARHGLRSRWGGPVALWAGYCAVAVAVALHCTGAGLFRSRVLPDLLVVGLLAGLSTAAGVRSVRSVRSDGAEREPLLDRLPPGWRPAGGTPVVGRAAGAAGAGLVAAGGLLVAVAALLDAAAGGGRGMALLGRGPAALLGLLLLTVVLLPNAVLWGAAYALGPGFEVGTGTLVSPGRTGLGQVPEFPLFALLPQEGPGGWRLAALLLPVLAGLVPAVLLGRAAAGRRSPAGDAEPWSSAATVTAALAAALLLGAGATVLGWLSGGALAAERMARLGPVPWWTGLAAAGWLAVVAVPGALLVRHRAVGPAGVEYADDLEFPDDLEYAVGAEYAFGVEGVADAASPAPGQGVYARLTIRMRRSALELRARTYALVLRLSGQGPTDRTG</sequence>
<dbReference type="Pfam" id="PF19877">
    <property type="entry name" value="DUF6350"/>
    <property type="match status" value="1"/>
</dbReference>
<name>A0ABY7Q748_9ACTN</name>
<dbReference type="Proteomes" id="UP001212821">
    <property type="component" value="Chromosome"/>
</dbReference>
<protein>
    <submittedName>
        <fullName evidence="2">DUF6350 family protein</fullName>
    </submittedName>
</protein>
<organism evidence="2 3">
    <name type="scientific">Kitasatospora cathayae</name>
    <dbReference type="NCBI Taxonomy" id="3004092"/>
    <lineage>
        <taxon>Bacteria</taxon>
        <taxon>Bacillati</taxon>
        <taxon>Actinomycetota</taxon>
        <taxon>Actinomycetes</taxon>
        <taxon>Kitasatosporales</taxon>
        <taxon>Streptomycetaceae</taxon>
        <taxon>Kitasatospora</taxon>
    </lineage>
</organism>
<dbReference type="EMBL" id="CP115450">
    <property type="protein sequence ID" value="WBP88469.1"/>
    <property type="molecule type" value="Genomic_DNA"/>
</dbReference>
<feature type="transmembrane region" description="Helical" evidence="1">
    <location>
        <begin position="343"/>
        <end position="367"/>
    </location>
</feature>
<feature type="transmembrane region" description="Helical" evidence="1">
    <location>
        <begin position="203"/>
        <end position="225"/>
    </location>
</feature>
<keyword evidence="1" id="KW-0472">Membrane</keyword>
<keyword evidence="3" id="KW-1185">Reference proteome</keyword>
<dbReference type="InterPro" id="IPR045931">
    <property type="entry name" value="DUF6350"/>
</dbReference>
<evidence type="ECO:0000313" key="3">
    <source>
        <dbReference type="Proteomes" id="UP001212821"/>
    </source>
</evidence>